<dbReference type="Pfam" id="PF15227">
    <property type="entry name" value="zf-C3HC4_4"/>
    <property type="match status" value="1"/>
</dbReference>
<reference evidence="7" key="5">
    <citation type="submission" date="2025-09" db="UniProtKB">
        <authorList>
            <consortium name="Ensembl"/>
        </authorList>
    </citation>
    <scope>IDENTIFICATION</scope>
</reference>
<keyword evidence="2 4" id="KW-0863">Zinc-finger</keyword>
<dbReference type="SMART" id="SM00184">
    <property type="entry name" value="RING"/>
    <property type="match status" value="1"/>
</dbReference>
<evidence type="ECO:0000256" key="3">
    <source>
        <dbReference type="ARBA" id="ARBA00022833"/>
    </source>
</evidence>
<dbReference type="GO" id="GO:0008270">
    <property type="term" value="F:zinc ion binding"/>
    <property type="evidence" value="ECO:0007669"/>
    <property type="project" value="UniProtKB-KW"/>
</dbReference>
<dbReference type="CDD" id="cd19769">
    <property type="entry name" value="Bbox2_TRIM16-like"/>
    <property type="match status" value="1"/>
</dbReference>
<dbReference type="InterPro" id="IPR013083">
    <property type="entry name" value="Znf_RING/FYVE/PHD"/>
</dbReference>
<evidence type="ECO:0000256" key="2">
    <source>
        <dbReference type="ARBA" id="ARBA00022771"/>
    </source>
</evidence>
<dbReference type="Gene3D" id="4.10.830.40">
    <property type="match status" value="1"/>
</dbReference>
<protein>
    <recommendedName>
        <fullName evidence="9">E3 ubiquitin/ISG15 ligase TRIM25-like</fullName>
    </recommendedName>
</protein>
<dbReference type="SUPFAM" id="SSF57845">
    <property type="entry name" value="B-box zinc-binding domain"/>
    <property type="match status" value="1"/>
</dbReference>
<feature type="domain" description="RING-type" evidence="5">
    <location>
        <begin position="15"/>
        <end position="58"/>
    </location>
</feature>
<dbReference type="PANTHER" id="PTHR25465:SF5">
    <property type="entry name" value="E3 UBIQUITIN_ISG15 LIGASE TRIM25-RELATED"/>
    <property type="match status" value="1"/>
</dbReference>
<reference evidence="7" key="4">
    <citation type="submission" date="2025-08" db="UniProtKB">
        <authorList>
            <consortium name="Ensembl"/>
        </authorList>
    </citation>
    <scope>IDENTIFICATION</scope>
</reference>
<evidence type="ECO:0000256" key="4">
    <source>
        <dbReference type="PROSITE-ProRule" id="PRU00024"/>
    </source>
</evidence>
<evidence type="ECO:0000313" key="7">
    <source>
        <dbReference type="Ensembl" id="ENSEEEP00000017291.2"/>
    </source>
</evidence>
<evidence type="ECO:0008006" key="9">
    <source>
        <dbReference type="Google" id="ProtNLM"/>
    </source>
</evidence>
<evidence type="ECO:0000313" key="8">
    <source>
        <dbReference type="Proteomes" id="UP000314983"/>
    </source>
</evidence>
<feature type="domain" description="B box-type" evidence="6">
    <location>
        <begin position="149"/>
        <end position="189"/>
    </location>
</feature>
<dbReference type="InterPro" id="IPR051051">
    <property type="entry name" value="E3_ubiq-ligase_TRIM/RNF"/>
</dbReference>
<dbReference type="Pfam" id="PF00643">
    <property type="entry name" value="zf-B_box"/>
    <property type="match status" value="1"/>
</dbReference>
<dbReference type="PROSITE" id="PS50119">
    <property type="entry name" value="ZF_BBOX"/>
    <property type="match status" value="1"/>
</dbReference>
<proteinExistence type="predicted"/>
<dbReference type="Gene3D" id="3.30.40.10">
    <property type="entry name" value="Zinc/RING finger domain, C3HC4 (zinc finger)"/>
    <property type="match status" value="1"/>
</dbReference>
<dbReference type="AlphaFoldDB" id="A0A4W4EY54"/>
<reference evidence="8" key="1">
    <citation type="journal article" date="2014" name="Science">
        <title>Nonhuman genetics. Genomic basis for the convergent evolution of electric organs.</title>
        <authorList>
            <person name="Gallant J.R."/>
            <person name="Traeger L.L."/>
            <person name="Volkening J.D."/>
            <person name="Moffett H."/>
            <person name="Chen P.H."/>
            <person name="Novina C.D."/>
            <person name="Phillips G.N.Jr."/>
            <person name="Anand R."/>
            <person name="Wells G.B."/>
            <person name="Pinch M."/>
            <person name="Guth R."/>
            <person name="Unguez G.A."/>
            <person name="Albert J.S."/>
            <person name="Zakon H.H."/>
            <person name="Samanta M.P."/>
            <person name="Sussman M.R."/>
        </authorList>
    </citation>
    <scope>NUCLEOTIDE SEQUENCE [LARGE SCALE GENOMIC DNA]</scope>
</reference>
<dbReference type="PANTHER" id="PTHR25465">
    <property type="entry name" value="B-BOX DOMAIN CONTAINING"/>
    <property type="match status" value="1"/>
</dbReference>
<name>A0A4W4EY54_ELEEL</name>
<evidence type="ECO:0000259" key="5">
    <source>
        <dbReference type="PROSITE" id="PS50089"/>
    </source>
</evidence>
<accession>A0A4W4EY54</accession>
<sequence>MEAASISKGQDQLSCPVCLDLLKDPVTISCGHSFGMVCINACWDQDDQTGIYSCPHCRETFTSRPVVRRDNMLAEVVEKLKNIELQAASPAHCYAGPGDVECNFCTGRKLKAIKSCLMCLASFCETHLKPHYEVPGLKKHMLIKASSYLQEKICCQHDEVTKIYCRTDQNCICYLCMIYEHKGHDTVPAVAERNEKQVRTRNIFHLVHTMSTVYAYLLHYPERLKKVLCHLSC</sequence>
<evidence type="ECO:0000259" key="6">
    <source>
        <dbReference type="PROSITE" id="PS50119"/>
    </source>
</evidence>
<dbReference type="SMART" id="SM00336">
    <property type="entry name" value="BBOX"/>
    <property type="match status" value="1"/>
</dbReference>
<dbReference type="InterPro" id="IPR001841">
    <property type="entry name" value="Znf_RING"/>
</dbReference>
<dbReference type="OMA" id="TKIDRSH"/>
<dbReference type="GeneTree" id="ENSGT01150000286899"/>
<reference evidence="8" key="2">
    <citation type="journal article" date="2017" name="Sci. Adv.">
        <title>A tail of two voltages: Proteomic comparison of the three electric organs of the electric eel.</title>
        <authorList>
            <person name="Traeger L.L."/>
            <person name="Sabat G."/>
            <person name="Barrett-Wilt G.A."/>
            <person name="Wells G.B."/>
            <person name="Sussman M.R."/>
        </authorList>
    </citation>
    <scope>NUCLEOTIDE SEQUENCE [LARGE SCALE GENOMIC DNA]</scope>
</reference>
<keyword evidence="3" id="KW-0862">Zinc</keyword>
<dbReference type="Ensembl" id="ENSEEET00000017488.2">
    <property type="protein sequence ID" value="ENSEEEP00000017291.2"/>
    <property type="gene ID" value="ENSEEEG00000008548.2"/>
</dbReference>
<dbReference type="Proteomes" id="UP000314983">
    <property type="component" value="Chromosome 4"/>
</dbReference>
<dbReference type="PROSITE" id="PS50089">
    <property type="entry name" value="ZF_RING_2"/>
    <property type="match status" value="1"/>
</dbReference>
<reference evidence="7" key="3">
    <citation type="submission" date="2020-05" db="EMBL/GenBank/DDBJ databases">
        <title>Electrophorus electricus (electric eel) genome, fEleEle1, primary haplotype.</title>
        <authorList>
            <person name="Myers G."/>
            <person name="Meyer A."/>
            <person name="Fedrigo O."/>
            <person name="Formenti G."/>
            <person name="Rhie A."/>
            <person name="Tracey A."/>
            <person name="Sims Y."/>
            <person name="Jarvis E.D."/>
        </authorList>
    </citation>
    <scope>NUCLEOTIDE SEQUENCE [LARGE SCALE GENOMIC DNA]</scope>
</reference>
<dbReference type="Gene3D" id="3.30.160.60">
    <property type="entry name" value="Classic Zinc Finger"/>
    <property type="match status" value="1"/>
</dbReference>
<dbReference type="SUPFAM" id="SSF57850">
    <property type="entry name" value="RING/U-box"/>
    <property type="match status" value="1"/>
</dbReference>
<evidence type="ECO:0000256" key="1">
    <source>
        <dbReference type="ARBA" id="ARBA00022723"/>
    </source>
</evidence>
<keyword evidence="1" id="KW-0479">Metal-binding</keyword>
<dbReference type="InterPro" id="IPR000315">
    <property type="entry name" value="Znf_B-box"/>
</dbReference>
<keyword evidence="8" id="KW-1185">Reference proteome</keyword>
<organism evidence="7 8">
    <name type="scientific">Electrophorus electricus</name>
    <name type="common">Electric eel</name>
    <name type="synonym">Gymnotus electricus</name>
    <dbReference type="NCBI Taxonomy" id="8005"/>
    <lineage>
        <taxon>Eukaryota</taxon>
        <taxon>Metazoa</taxon>
        <taxon>Chordata</taxon>
        <taxon>Craniata</taxon>
        <taxon>Vertebrata</taxon>
        <taxon>Euteleostomi</taxon>
        <taxon>Actinopterygii</taxon>
        <taxon>Neopterygii</taxon>
        <taxon>Teleostei</taxon>
        <taxon>Ostariophysi</taxon>
        <taxon>Gymnotiformes</taxon>
        <taxon>Gymnotoidei</taxon>
        <taxon>Gymnotidae</taxon>
        <taxon>Electrophorus</taxon>
    </lineage>
</organism>